<dbReference type="Pfam" id="PF00899">
    <property type="entry name" value="ThiF"/>
    <property type="match status" value="1"/>
</dbReference>
<dbReference type="GeneID" id="97547279"/>
<accession>A0A2V2MZW2</accession>
<protein>
    <submittedName>
        <fullName evidence="3">Adenylyltransferase</fullName>
    </submittedName>
</protein>
<dbReference type="AlphaFoldDB" id="A0A2V2MZW2"/>
<dbReference type="CDD" id="cd00757">
    <property type="entry name" value="ThiF_MoeB_HesA_family"/>
    <property type="match status" value="1"/>
</dbReference>
<sequence length="250" mass="27266">MSSDFTLSDNERERYLRQILIFGSKGQEALKKSHVFIAGCGGLGSPITLYLAAAGVGTLTIVDQDTVALSNLNRQILHWSDDIGREKITSAQEKLHSLNPEISIHAIHESIASNSLPILAKGADIIVDAVDSMETRRVLNSYCVRNKVPFVHGAVHGLKGQMMVIIPGDTACLQCFIHHSPRYPVVPVLGVTAGIIGLMEANEVIKMITGTGRIQAGRLVLWDGEQGSIENFQVRRDPHCPVCWKCKFSG</sequence>
<dbReference type="SUPFAM" id="SSF69572">
    <property type="entry name" value="Activating enzymes of the ubiquitin-like proteins"/>
    <property type="match status" value="1"/>
</dbReference>
<dbReference type="PANTHER" id="PTHR10953:SF102">
    <property type="entry name" value="ADENYLYLTRANSFERASE AND SULFURTRANSFERASE MOCS3"/>
    <property type="match status" value="1"/>
</dbReference>
<keyword evidence="3" id="KW-0548">Nucleotidyltransferase</keyword>
<dbReference type="OrthoDB" id="7915at2157"/>
<keyword evidence="3" id="KW-0808">Transferase</keyword>
<dbReference type="InterPro" id="IPR035985">
    <property type="entry name" value="Ubiquitin-activating_enz"/>
</dbReference>
<dbReference type="GO" id="GO:0016779">
    <property type="term" value="F:nucleotidyltransferase activity"/>
    <property type="evidence" value="ECO:0007669"/>
    <property type="project" value="UniProtKB-KW"/>
</dbReference>
<dbReference type="Gene3D" id="3.40.50.720">
    <property type="entry name" value="NAD(P)-binding Rossmann-like Domain"/>
    <property type="match status" value="1"/>
</dbReference>
<feature type="domain" description="THIF-type NAD/FAD binding fold" evidence="2">
    <location>
        <begin position="15"/>
        <end position="242"/>
    </location>
</feature>
<evidence type="ECO:0000313" key="4">
    <source>
        <dbReference type="Proteomes" id="UP000245657"/>
    </source>
</evidence>
<dbReference type="InterPro" id="IPR045886">
    <property type="entry name" value="ThiF/MoeB/HesA"/>
</dbReference>
<proteinExistence type="inferred from homology"/>
<dbReference type="RefSeq" id="WP_109969420.1">
    <property type="nucleotide sequence ID" value="NZ_CP176093.1"/>
</dbReference>
<evidence type="ECO:0000259" key="2">
    <source>
        <dbReference type="Pfam" id="PF00899"/>
    </source>
</evidence>
<reference evidence="3 4" key="1">
    <citation type="submission" date="2018-05" db="EMBL/GenBank/DDBJ databases">
        <title>Draft genome of Methanospirillum lacunae Ki8-1.</title>
        <authorList>
            <person name="Dueholm M.S."/>
            <person name="Nielsen P.H."/>
            <person name="Bakmann L.F."/>
            <person name="Otzen D.E."/>
        </authorList>
    </citation>
    <scope>NUCLEOTIDE SEQUENCE [LARGE SCALE GENOMIC DNA]</scope>
    <source>
        <strain evidence="3 4">Ki8-1</strain>
    </source>
</reference>
<evidence type="ECO:0000313" key="3">
    <source>
        <dbReference type="EMBL" id="PWR70926.1"/>
    </source>
</evidence>
<name>A0A2V2MZW2_9EURY</name>
<dbReference type="GO" id="GO:0005737">
    <property type="term" value="C:cytoplasm"/>
    <property type="evidence" value="ECO:0007669"/>
    <property type="project" value="TreeGrafter"/>
</dbReference>
<dbReference type="EMBL" id="QGMY01000009">
    <property type="protein sequence ID" value="PWR70926.1"/>
    <property type="molecule type" value="Genomic_DNA"/>
</dbReference>
<comment type="caution">
    <text evidence="3">The sequence shown here is derived from an EMBL/GenBank/DDBJ whole genome shotgun (WGS) entry which is preliminary data.</text>
</comment>
<dbReference type="GO" id="GO:0008641">
    <property type="term" value="F:ubiquitin-like modifier activating enzyme activity"/>
    <property type="evidence" value="ECO:0007669"/>
    <property type="project" value="InterPro"/>
</dbReference>
<keyword evidence="4" id="KW-1185">Reference proteome</keyword>
<dbReference type="GO" id="GO:0004792">
    <property type="term" value="F:thiosulfate-cyanide sulfurtransferase activity"/>
    <property type="evidence" value="ECO:0007669"/>
    <property type="project" value="TreeGrafter"/>
</dbReference>
<comment type="similarity">
    <text evidence="1">Belongs to the HesA/MoeB/ThiF family.</text>
</comment>
<gene>
    <name evidence="3" type="ORF">DK846_13135</name>
</gene>
<evidence type="ECO:0000256" key="1">
    <source>
        <dbReference type="ARBA" id="ARBA00009919"/>
    </source>
</evidence>
<dbReference type="Proteomes" id="UP000245657">
    <property type="component" value="Unassembled WGS sequence"/>
</dbReference>
<dbReference type="FunFam" id="3.40.50.720:FF:000080">
    <property type="entry name" value="Thiazole biosynthesis adenylyltransferase ThiF"/>
    <property type="match status" value="1"/>
</dbReference>
<dbReference type="PANTHER" id="PTHR10953">
    <property type="entry name" value="UBIQUITIN-ACTIVATING ENZYME E1"/>
    <property type="match status" value="1"/>
</dbReference>
<organism evidence="3 4">
    <name type="scientific">Methanospirillum lacunae</name>
    <dbReference type="NCBI Taxonomy" id="668570"/>
    <lineage>
        <taxon>Archaea</taxon>
        <taxon>Methanobacteriati</taxon>
        <taxon>Methanobacteriota</taxon>
        <taxon>Stenosarchaea group</taxon>
        <taxon>Methanomicrobia</taxon>
        <taxon>Methanomicrobiales</taxon>
        <taxon>Methanospirillaceae</taxon>
        <taxon>Methanospirillum</taxon>
    </lineage>
</organism>
<dbReference type="InterPro" id="IPR000594">
    <property type="entry name" value="ThiF_NAD_FAD-bd"/>
</dbReference>